<dbReference type="Pfam" id="PF07555">
    <property type="entry name" value="NAGidase"/>
    <property type="match status" value="1"/>
</dbReference>
<feature type="domain" description="GH84" evidence="6">
    <location>
        <begin position="169"/>
        <end position="449"/>
    </location>
</feature>
<evidence type="ECO:0000313" key="7">
    <source>
        <dbReference type="EMBL" id="MFC0542966.1"/>
    </source>
</evidence>
<dbReference type="RefSeq" id="WP_379794048.1">
    <property type="nucleotide sequence ID" value="NZ_JBHLUD010000004.1"/>
</dbReference>
<dbReference type="Pfam" id="PF22633">
    <property type="entry name" value="F5_F8_type_C_2"/>
    <property type="match status" value="1"/>
</dbReference>
<evidence type="ECO:0000313" key="8">
    <source>
        <dbReference type="Proteomes" id="UP001589810"/>
    </source>
</evidence>
<dbReference type="PROSITE" id="PS50022">
    <property type="entry name" value="FA58C_3"/>
    <property type="match status" value="2"/>
</dbReference>
<keyword evidence="1 3" id="KW-0378">Hydrolase</keyword>
<dbReference type="InterPro" id="IPR011496">
    <property type="entry name" value="O-GlcNAcase_cat"/>
</dbReference>
<dbReference type="EMBL" id="JBHLUD010000004">
    <property type="protein sequence ID" value="MFC0542966.1"/>
    <property type="molecule type" value="Genomic_DNA"/>
</dbReference>
<keyword evidence="2 3" id="KW-0326">Glycosidase</keyword>
<dbReference type="Gene3D" id="3.30.379.10">
    <property type="entry name" value="Chitobiase/beta-hexosaminidase domain 2-like"/>
    <property type="match status" value="1"/>
</dbReference>
<dbReference type="PANTHER" id="PTHR13170">
    <property type="entry name" value="O-GLCNACASE"/>
    <property type="match status" value="1"/>
</dbReference>
<feature type="signal peptide" evidence="4">
    <location>
        <begin position="1"/>
        <end position="25"/>
    </location>
</feature>
<dbReference type="Gene3D" id="3.20.20.80">
    <property type="entry name" value="Glycosidases"/>
    <property type="match status" value="1"/>
</dbReference>
<dbReference type="SUPFAM" id="SSF49785">
    <property type="entry name" value="Galactose-binding domain-like"/>
    <property type="match status" value="2"/>
</dbReference>
<evidence type="ECO:0000259" key="5">
    <source>
        <dbReference type="PROSITE" id="PS50022"/>
    </source>
</evidence>
<dbReference type="Pfam" id="PF00754">
    <property type="entry name" value="F5_F8_type_C"/>
    <property type="match status" value="1"/>
</dbReference>
<dbReference type="SUPFAM" id="SSF55545">
    <property type="entry name" value="beta-N-acetylhexosaminidase-like domain"/>
    <property type="match status" value="1"/>
</dbReference>
<organism evidence="7 8">
    <name type="scientific">Kutzneria chonburiensis</name>
    <dbReference type="NCBI Taxonomy" id="1483604"/>
    <lineage>
        <taxon>Bacteria</taxon>
        <taxon>Bacillati</taxon>
        <taxon>Actinomycetota</taxon>
        <taxon>Actinomycetes</taxon>
        <taxon>Pseudonocardiales</taxon>
        <taxon>Pseudonocardiaceae</taxon>
        <taxon>Kutzneria</taxon>
    </lineage>
</organism>
<name>A0ABV6MT22_9PSEU</name>
<keyword evidence="8" id="KW-1185">Reference proteome</keyword>
<feature type="active site" description="Proton donor" evidence="3">
    <location>
        <position position="284"/>
    </location>
</feature>
<evidence type="ECO:0000256" key="2">
    <source>
        <dbReference type="ARBA" id="ARBA00023295"/>
    </source>
</evidence>
<evidence type="ECO:0000256" key="3">
    <source>
        <dbReference type="PROSITE-ProRule" id="PRU01353"/>
    </source>
</evidence>
<dbReference type="InterPro" id="IPR015882">
    <property type="entry name" value="HEX_bac_N"/>
</dbReference>
<dbReference type="InterPro" id="IPR051822">
    <property type="entry name" value="Glycosyl_Hydrolase_84"/>
</dbReference>
<gene>
    <name evidence="7" type="ORF">ACFFH7_15815</name>
</gene>
<dbReference type="PROSITE" id="PS52009">
    <property type="entry name" value="GH84"/>
    <property type="match status" value="1"/>
</dbReference>
<reference evidence="7 8" key="1">
    <citation type="submission" date="2024-09" db="EMBL/GenBank/DDBJ databases">
        <authorList>
            <person name="Sun Q."/>
            <person name="Mori K."/>
        </authorList>
    </citation>
    <scope>NUCLEOTIDE SEQUENCE [LARGE SCALE GENOMIC DNA]</scope>
    <source>
        <strain evidence="7 8">TBRC 1432</strain>
    </source>
</reference>
<proteinExistence type="inferred from homology"/>
<evidence type="ECO:0000259" key="6">
    <source>
        <dbReference type="PROSITE" id="PS52009"/>
    </source>
</evidence>
<comment type="similarity">
    <text evidence="3">Belongs to the glycosyl hydrolase 84 family.</text>
</comment>
<evidence type="ECO:0000256" key="1">
    <source>
        <dbReference type="ARBA" id="ARBA00022801"/>
    </source>
</evidence>
<dbReference type="Gene3D" id="1.20.58.460">
    <property type="entry name" value="Hyaluronidase post-catalytic domain-like"/>
    <property type="match status" value="1"/>
</dbReference>
<dbReference type="SUPFAM" id="SSF51445">
    <property type="entry name" value="(Trans)glycosidases"/>
    <property type="match status" value="1"/>
</dbReference>
<sequence>MSRHVVCALSVVLLAVGLALPPASADPDREAVPNVYPTPQSIQRHGERVTLTPSMGLVARPDSDPAAVRVIRETLQANGVRQIDDKPRANEATVLVDDGSALAGLGVQDASGLPDEGYVLAAGQLNGRPVIVLDGHDAAGTFYAAQTLRQLAIRGAVPGVEVRDWPSYKARGVVEGFYGTPWSNAARADQFDFDGRHKLNTYVYTPKDDPYLRARWRDQYPPDQLAQLKTLVDRAVANHVDFTYAVSPGLSVCYSSAADEQALVAKLQSLWDVGVRTFAVPLDDISYTKWNCDEDQARFGDGGAAAGAAQSLLLNEVQHDFIATHPGAARLEMVPTEYSDVASSPYKDTLKAQLDPSIVVEWTGVGVIATTIRADQVAAAKAAFGHDILVWDNYPVNDYTANRLLLGPYTGRQTGLASSLYGITANPMIQPVASDVALFGVADFTWNDQAYDPQRSWQAGLNELAGPGLAGRQAMDAFADLEHYSLLNPTQAPVLADRIAAFWPSWENGDNTAADLLDTYLRAIESIPTDLANAAFVTDARPWVDSAGTWGQATRAALRMLVDERNGQGAAAMADRTQAQSLAAKAASYQYVGLSGSVNVSVGDGVLDKFVTDALAENDRWLGLAGRRPAADISLSAYLDHTAVKTVDGDDSSYFWSNRPPADGDHVGVDLGVSQAVTAVNVTMSKSDSPDDYLHSGVLEYSGDGRGWQAVQAFANTTTVHADLPAGTVARYVRLRATGTQTNWVVVREFSVTGPGIGPLPVTGTPTGSNLAAAADGNADTAYVAGSSPASGDSLVVGLPGGRALSSVEVVGHGSGTVQVHEANGWHSIGALADGYTDLPAHHADADSIRLLWTPHSAPPSVSEVVPRYADTGVAVNPVPLELDVQVGIPGTLSVHLSSFGVADQHGLLVATPPRGVRVTPMANLVSVPRGAQPSRNLTVTSLSVGTYEVPIAFGARKSTVVVHVHPKTAATNVALTSAATASSTEADLPQFTPDHAIDGNTSTRWSSNYTDGEWLQVQLAQTQHVGKVVVQWELAHANAYQIQTSPDGTTWTTAATVADSQGGTETVWLEQNGVRFLRMQGVSRSTRFGYSIFEFQVYPVV</sequence>
<feature type="domain" description="F5/8 type C" evidence="5">
    <location>
        <begin position="616"/>
        <end position="755"/>
    </location>
</feature>
<feature type="chain" id="PRO_5046358701" evidence="4">
    <location>
        <begin position="26"/>
        <end position="1102"/>
    </location>
</feature>
<feature type="domain" description="F5/8 type C" evidence="5">
    <location>
        <begin position="964"/>
        <end position="1101"/>
    </location>
</feature>
<dbReference type="PANTHER" id="PTHR13170:SF16">
    <property type="entry name" value="PROTEIN O-GLCNACASE"/>
    <property type="match status" value="1"/>
</dbReference>
<evidence type="ECO:0000256" key="4">
    <source>
        <dbReference type="SAM" id="SignalP"/>
    </source>
</evidence>
<dbReference type="InterPro" id="IPR000421">
    <property type="entry name" value="FA58C"/>
</dbReference>
<protein>
    <submittedName>
        <fullName evidence="7">Beta-N-acetylglucosaminidase domain-containing protein</fullName>
    </submittedName>
</protein>
<keyword evidence="4" id="KW-0732">Signal</keyword>
<dbReference type="Proteomes" id="UP001589810">
    <property type="component" value="Unassembled WGS sequence"/>
</dbReference>
<comment type="caution">
    <text evidence="7">The sequence shown here is derived from an EMBL/GenBank/DDBJ whole genome shotgun (WGS) entry which is preliminary data.</text>
</comment>
<dbReference type="InterPro" id="IPR008979">
    <property type="entry name" value="Galactose-bd-like_sf"/>
</dbReference>
<dbReference type="SUPFAM" id="SSF140657">
    <property type="entry name" value="Hyaluronidase post-catalytic domain-like"/>
    <property type="match status" value="1"/>
</dbReference>
<dbReference type="InterPro" id="IPR017853">
    <property type="entry name" value="GH"/>
</dbReference>
<dbReference type="Gene3D" id="2.60.120.260">
    <property type="entry name" value="Galactose-binding domain-like"/>
    <property type="match status" value="2"/>
</dbReference>
<dbReference type="Pfam" id="PF02838">
    <property type="entry name" value="Glyco_hydro_20b"/>
    <property type="match status" value="1"/>
</dbReference>
<dbReference type="InterPro" id="IPR029018">
    <property type="entry name" value="Hex-like_dom2"/>
</dbReference>
<accession>A0ABV6MT22</accession>